<dbReference type="EMBL" id="JBHLZP010000724">
    <property type="protein sequence ID" value="MFB9839472.1"/>
    <property type="molecule type" value="Genomic_DNA"/>
</dbReference>
<protein>
    <submittedName>
        <fullName evidence="2">Uncharacterized protein</fullName>
    </submittedName>
</protein>
<keyword evidence="1" id="KW-1133">Transmembrane helix</keyword>
<feature type="transmembrane region" description="Helical" evidence="1">
    <location>
        <begin position="20"/>
        <end position="41"/>
    </location>
</feature>
<evidence type="ECO:0000313" key="2">
    <source>
        <dbReference type="EMBL" id="MFB9839472.1"/>
    </source>
</evidence>
<proteinExistence type="predicted"/>
<evidence type="ECO:0000313" key="3">
    <source>
        <dbReference type="Proteomes" id="UP001589627"/>
    </source>
</evidence>
<dbReference type="RefSeq" id="WP_378212601.1">
    <property type="nucleotide sequence ID" value="NZ_JBHLZP010000724.1"/>
</dbReference>
<keyword evidence="3" id="KW-1185">Reference proteome</keyword>
<keyword evidence="1" id="KW-0472">Membrane</keyword>
<sequence length="65" mass="6644">MSVTRDEAIIGPRDRVPSVLALVALIPGLAGALTIVTPVAYGLDLLWSAWGAPFVAWAAGAAGEQ</sequence>
<comment type="caution">
    <text evidence="2">The sequence shown here is derived from an EMBL/GenBank/DDBJ whole genome shotgun (WGS) entry which is preliminary data.</text>
</comment>
<organism evidence="2 3">
    <name type="scientific">Actinoallomurus acaciae</name>
    <dbReference type="NCBI Taxonomy" id="502577"/>
    <lineage>
        <taxon>Bacteria</taxon>
        <taxon>Bacillati</taxon>
        <taxon>Actinomycetota</taxon>
        <taxon>Actinomycetes</taxon>
        <taxon>Streptosporangiales</taxon>
        <taxon>Thermomonosporaceae</taxon>
        <taxon>Actinoallomurus</taxon>
    </lineage>
</organism>
<gene>
    <name evidence="2" type="ORF">ACFFNX_45745</name>
</gene>
<reference evidence="2 3" key="1">
    <citation type="submission" date="2024-09" db="EMBL/GenBank/DDBJ databases">
        <authorList>
            <person name="Sun Q."/>
            <person name="Mori K."/>
        </authorList>
    </citation>
    <scope>NUCLEOTIDE SEQUENCE [LARGE SCALE GENOMIC DNA]</scope>
    <source>
        <strain evidence="2 3">TBRC 0563</strain>
    </source>
</reference>
<name>A0ABV5YWK7_9ACTN</name>
<keyword evidence="1" id="KW-0812">Transmembrane</keyword>
<dbReference type="Proteomes" id="UP001589627">
    <property type="component" value="Unassembled WGS sequence"/>
</dbReference>
<evidence type="ECO:0000256" key="1">
    <source>
        <dbReference type="SAM" id="Phobius"/>
    </source>
</evidence>
<accession>A0ABV5YWK7</accession>